<evidence type="ECO:0000313" key="2">
    <source>
        <dbReference type="Proteomes" id="UP000238348"/>
    </source>
</evidence>
<sequence length="421" mass="48345">MKRHRAGEAVVVPVYIRACDISGAPFDDIKLLPANGTAVKTWPDRDEAWKDVVDGLQSVIKRQQEGPTVAQPTSAPSDFHTSTAATAAAAQLGAPPIPPANRSSRLIEELKLFDLKHLITPTISRLISASTNRELDTELKSIRIYRQSRDARRRSKQKRDMRGPLLERLWRSATAATQMVHVRDAVMYDGYTLRAKKIYFDERLPREDRHIIEHLTTNPDVGIELPQNRYFFARTAPQLTMHPPNCAVESIYRLCWDTAATEESTEESFFDDWWPWSGIKLPDGMWLNFVPPIHFPAVRWRRFIDGERLETSWNEAVASLREFTEKTKNLKIERPWQIESVAHWYITACLLVGMGANVEHAIKIKPSPQDWEQVAELIRCLRKNPGNEPYLRVPMEEFLSRLPKFAEIEEHLSRPAIKALI</sequence>
<dbReference type="AlphaFoldDB" id="A0A2L0F647"/>
<proteinExistence type="predicted"/>
<name>A0A2L0F647_SORCE</name>
<dbReference type="EMBL" id="CP012673">
    <property type="protein sequence ID" value="AUX46997.1"/>
    <property type="molecule type" value="Genomic_DNA"/>
</dbReference>
<accession>A0A2L0F647</accession>
<evidence type="ECO:0000313" key="1">
    <source>
        <dbReference type="EMBL" id="AUX46997.1"/>
    </source>
</evidence>
<gene>
    <name evidence="1" type="ORF">SOCE26_085080</name>
</gene>
<organism evidence="1 2">
    <name type="scientific">Sorangium cellulosum</name>
    <name type="common">Polyangium cellulosum</name>
    <dbReference type="NCBI Taxonomy" id="56"/>
    <lineage>
        <taxon>Bacteria</taxon>
        <taxon>Pseudomonadati</taxon>
        <taxon>Myxococcota</taxon>
        <taxon>Polyangia</taxon>
        <taxon>Polyangiales</taxon>
        <taxon>Polyangiaceae</taxon>
        <taxon>Sorangium</taxon>
    </lineage>
</organism>
<reference evidence="1 2" key="1">
    <citation type="submission" date="2015-09" db="EMBL/GenBank/DDBJ databases">
        <title>Sorangium comparison.</title>
        <authorList>
            <person name="Zaburannyi N."/>
            <person name="Bunk B."/>
            <person name="Overmann J."/>
            <person name="Mueller R."/>
        </authorList>
    </citation>
    <scope>NUCLEOTIDE SEQUENCE [LARGE SCALE GENOMIC DNA]</scope>
    <source>
        <strain evidence="1 2">So ce26</strain>
    </source>
</reference>
<dbReference type="Proteomes" id="UP000238348">
    <property type="component" value="Chromosome"/>
</dbReference>
<protein>
    <submittedName>
        <fullName evidence="1">Uncharacterized protein</fullName>
    </submittedName>
</protein>